<keyword evidence="5 7" id="KW-0547">Nucleotide-binding</keyword>
<comment type="function">
    <text evidence="7">Nucleotidase that shows phosphatase activity on nucleoside 5'-monophosphates.</text>
</comment>
<comment type="cofactor">
    <cofactor evidence="7">
        <name>a divalent metal cation</name>
        <dbReference type="ChEBI" id="CHEBI:60240"/>
    </cofactor>
    <text evidence="7">Binds 1 divalent metal cation per subunit.</text>
</comment>
<dbReference type="Gene3D" id="3.40.1210.10">
    <property type="entry name" value="Survival protein SurE-like phosphatase/nucleotidase"/>
    <property type="match status" value="1"/>
</dbReference>
<evidence type="ECO:0000259" key="8">
    <source>
        <dbReference type="Pfam" id="PF01975"/>
    </source>
</evidence>
<dbReference type="InterPro" id="IPR036523">
    <property type="entry name" value="SurE-like_sf"/>
</dbReference>
<dbReference type="SUPFAM" id="SSF64167">
    <property type="entry name" value="SurE-like"/>
    <property type="match status" value="1"/>
</dbReference>
<proteinExistence type="inferred from homology"/>
<feature type="binding site" evidence="7">
    <location>
        <position position="43"/>
    </location>
    <ligand>
        <name>a divalent metal cation</name>
        <dbReference type="ChEBI" id="CHEBI:60240"/>
    </ligand>
</feature>
<feature type="binding site" evidence="7">
    <location>
        <position position="9"/>
    </location>
    <ligand>
        <name>a divalent metal cation</name>
        <dbReference type="ChEBI" id="CHEBI:60240"/>
    </ligand>
</feature>
<dbReference type="Pfam" id="PF01975">
    <property type="entry name" value="SurE"/>
    <property type="match status" value="1"/>
</dbReference>
<dbReference type="AlphaFoldDB" id="A0A0A0HQ61"/>
<reference evidence="9 10" key="1">
    <citation type="submission" date="2013-01" db="EMBL/GenBank/DDBJ databases">
        <authorList>
            <person name="Fiebig A."/>
            <person name="Goeker M."/>
            <person name="Klenk H.-P.P."/>
        </authorList>
    </citation>
    <scope>NUCLEOTIDE SEQUENCE [LARGE SCALE GENOMIC DNA]</scope>
    <source>
        <strain evidence="9 10">DSM 17069</strain>
    </source>
</reference>
<dbReference type="GO" id="GO:0000166">
    <property type="term" value="F:nucleotide binding"/>
    <property type="evidence" value="ECO:0007669"/>
    <property type="project" value="UniProtKB-KW"/>
</dbReference>
<comment type="subcellular location">
    <subcellularLocation>
        <location evidence="7">Cytoplasm</location>
    </subcellularLocation>
</comment>
<evidence type="ECO:0000256" key="5">
    <source>
        <dbReference type="ARBA" id="ARBA00022741"/>
    </source>
</evidence>
<dbReference type="GO" id="GO:0008254">
    <property type="term" value="F:3'-nucleotidase activity"/>
    <property type="evidence" value="ECO:0007669"/>
    <property type="project" value="TreeGrafter"/>
</dbReference>
<feature type="binding site" evidence="7">
    <location>
        <position position="8"/>
    </location>
    <ligand>
        <name>a divalent metal cation</name>
        <dbReference type="ChEBI" id="CHEBI:60240"/>
    </ligand>
</feature>
<dbReference type="NCBIfam" id="TIGR00087">
    <property type="entry name" value="surE"/>
    <property type="match status" value="1"/>
</dbReference>
<comment type="catalytic activity">
    <reaction evidence="1 7">
        <text>a ribonucleoside 5'-phosphate + H2O = a ribonucleoside + phosphate</text>
        <dbReference type="Rhea" id="RHEA:12484"/>
        <dbReference type="ChEBI" id="CHEBI:15377"/>
        <dbReference type="ChEBI" id="CHEBI:18254"/>
        <dbReference type="ChEBI" id="CHEBI:43474"/>
        <dbReference type="ChEBI" id="CHEBI:58043"/>
        <dbReference type="EC" id="3.1.3.5"/>
    </reaction>
</comment>
<dbReference type="EMBL" id="AONH01000007">
    <property type="protein sequence ID" value="KGM88739.1"/>
    <property type="molecule type" value="Genomic_DNA"/>
</dbReference>
<feature type="binding site" evidence="7">
    <location>
        <position position="96"/>
    </location>
    <ligand>
        <name>a divalent metal cation</name>
        <dbReference type="ChEBI" id="CHEBI:60240"/>
    </ligand>
</feature>
<dbReference type="EC" id="3.1.3.5" evidence="7"/>
<evidence type="ECO:0000256" key="2">
    <source>
        <dbReference type="ARBA" id="ARBA00011062"/>
    </source>
</evidence>
<dbReference type="PATRIC" id="fig|1288298.3.peg.1588"/>
<name>A0A0A0HQ61_9RHOB</name>
<dbReference type="eggNOG" id="COG0496">
    <property type="taxonomic scope" value="Bacteria"/>
</dbReference>
<dbReference type="PANTHER" id="PTHR30457">
    <property type="entry name" value="5'-NUCLEOTIDASE SURE"/>
    <property type="match status" value="1"/>
</dbReference>
<dbReference type="HAMAP" id="MF_00060">
    <property type="entry name" value="SurE"/>
    <property type="match status" value="1"/>
</dbReference>
<keyword evidence="4 7" id="KW-0479">Metal-binding</keyword>
<evidence type="ECO:0000256" key="4">
    <source>
        <dbReference type="ARBA" id="ARBA00022723"/>
    </source>
</evidence>
<evidence type="ECO:0000313" key="10">
    <source>
        <dbReference type="Proteomes" id="UP000030021"/>
    </source>
</evidence>
<comment type="caution">
    <text evidence="9">The sequence shown here is derived from an EMBL/GenBank/DDBJ whole genome shotgun (WGS) entry which is preliminary data.</text>
</comment>
<keyword evidence="6 7" id="KW-0378">Hydrolase</keyword>
<dbReference type="Proteomes" id="UP000030021">
    <property type="component" value="Unassembled WGS sequence"/>
</dbReference>
<comment type="similarity">
    <text evidence="2 7">Belongs to the SurE nucleotidase family.</text>
</comment>
<evidence type="ECO:0000256" key="6">
    <source>
        <dbReference type="ARBA" id="ARBA00022801"/>
    </source>
</evidence>
<dbReference type="PANTHER" id="PTHR30457:SF12">
    <property type="entry name" value="5'_3'-NUCLEOTIDASE SURE"/>
    <property type="match status" value="1"/>
</dbReference>
<feature type="domain" description="Survival protein SurE-like phosphatase/nucleotidase" evidence="8">
    <location>
        <begin position="3"/>
        <end position="195"/>
    </location>
</feature>
<evidence type="ECO:0000256" key="3">
    <source>
        <dbReference type="ARBA" id="ARBA00022490"/>
    </source>
</evidence>
<dbReference type="RefSeq" id="WP_037271727.1">
    <property type="nucleotide sequence ID" value="NZ_KN293978.2"/>
</dbReference>
<evidence type="ECO:0000256" key="7">
    <source>
        <dbReference type="HAMAP-Rule" id="MF_00060"/>
    </source>
</evidence>
<sequence>MRILITNDDGINAPGLAVLEEIANALAGPEGEVWTVAPAFEQSGVGHCISYTRPMMISKMAERRYAAEGSPADCVLAGLHDVMKDAAPDLVLSGVNRGNNAAENAVYSGTVGAAMEAALQGVPAVALSQYYGPANRDLDDTFEAARVHGLPTLRRLLDKGVWTRDDYGIFYNINFPPVPAAEVKGIRAARQGFRRDIGFGVQPHVAPSGRRFLWVTGAPQHEPTSPGSDADVNLQGYISVTPMRADLTAHDALEALKAIE</sequence>
<accession>A0A0A0HQ61</accession>
<keyword evidence="3 7" id="KW-0963">Cytoplasm</keyword>
<dbReference type="NCBIfam" id="NF001490">
    <property type="entry name" value="PRK00346.1-4"/>
    <property type="match status" value="1"/>
</dbReference>
<dbReference type="NCBIfam" id="NF010541">
    <property type="entry name" value="PRK13931.1"/>
    <property type="match status" value="1"/>
</dbReference>
<dbReference type="GO" id="GO:0005737">
    <property type="term" value="C:cytoplasm"/>
    <property type="evidence" value="ECO:0007669"/>
    <property type="project" value="UniProtKB-SubCell"/>
</dbReference>
<dbReference type="GO" id="GO:0004309">
    <property type="term" value="F:exopolyphosphatase activity"/>
    <property type="evidence" value="ECO:0007669"/>
    <property type="project" value="TreeGrafter"/>
</dbReference>
<evidence type="ECO:0000313" key="9">
    <source>
        <dbReference type="EMBL" id="KGM88739.1"/>
    </source>
</evidence>
<protein>
    <recommendedName>
        <fullName evidence="7">5'-nucleotidase SurE</fullName>
        <ecNumber evidence="7">3.1.3.5</ecNumber>
    </recommendedName>
    <alternativeName>
        <fullName evidence="7">Nucleoside 5'-monophosphate phosphohydrolase</fullName>
    </alternativeName>
</protein>
<dbReference type="HOGENOM" id="CLU_045192_1_2_5"/>
<dbReference type="OrthoDB" id="9780815at2"/>
<gene>
    <name evidence="7" type="primary">surE</name>
    <name evidence="9" type="ORF">rosmuc_01577</name>
</gene>
<dbReference type="InterPro" id="IPR002828">
    <property type="entry name" value="SurE-like_Pase/nucleotidase"/>
</dbReference>
<dbReference type="STRING" id="215743.ROSMUCSMR3_00168"/>
<dbReference type="GO" id="GO:0046872">
    <property type="term" value="F:metal ion binding"/>
    <property type="evidence" value="ECO:0007669"/>
    <property type="project" value="UniProtKB-UniRule"/>
</dbReference>
<dbReference type="GO" id="GO:0008253">
    <property type="term" value="F:5'-nucleotidase activity"/>
    <property type="evidence" value="ECO:0007669"/>
    <property type="project" value="UniProtKB-UniRule"/>
</dbReference>
<dbReference type="InterPro" id="IPR030048">
    <property type="entry name" value="SurE"/>
</dbReference>
<evidence type="ECO:0000256" key="1">
    <source>
        <dbReference type="ARBA" id="ARBA00000815"/>
    </source>
</evidence>
<organism evidence="9 10">
    <name type="scientific">Roseovarius mucosus DSM 17069</name>
    <dbReference type="NCBI Taxonomy" id="1288298"/>
    <lineage>
        <taxon>Bacteria</taxon>
        <taxon>Pseudomonadati</taxon>
        <taxon>Pseudomonadota</taxon>
        <taxon>Alphaproteobacteria</taxon>
        <taxon>Rhodobacterales</taxon>
        <taxon>Roseobacteraceae</taxon>
        <taxon>Roseovarius</taxon>
    </lineage>
</organism>